<evidence type="ECO:0000313" key="2">
    <source>
        <dbReference type="EMBL" id="GBN57973.1"/>
    </source>
</evidence>
<dbReference type="EMBL" id="BGPR01012846">
    <property type="protein sequence ID" value="GBN57973.1"/>
    <property type="molecule type" value="Genomic_DNA"/>
</dbReference>
<evidence type="ECO:0000313" key="3">
    <source>
        <dbReference type="Proteomes" id="UP000499080"/>
    </source>
</evidence>
<dbReference type="AlphaFoldDB" id="A0A4Y2Q4A4"/>
<reference evidence="2 3" key="1">
    <citation type="journal article" date="2019" name="Sci. Rep.">
        <title>Orb-weaving spider Araneus ventricosus genome elucidates the spidroin gene catalogue.</title>
        <authorList>
            <person name="Kono N."/>
            <person name="Nakamura H."/>
            <person name="Ohtoshi R."/>
            <person name="Moran D.A.P."/>
            <person name="Shinohara A."/>
            <person name="Yoshida Y."/>
            <person name="Fujiwara M."/>
            <person name="Mori M."/>
            <person name="Tomita M."/>
            <person name="Arakawa K."/>
        </authorList>
    </citation>
    <scope>NUCLEOTIDE SEQUENCE [LARGE SCALE GENOMIC DNA]</scope>
</reference>
<evidence type="ECO:0000256" key="1">
    <source>
        <dbReference type="SAM" id="MobiDB-lite"/>
    </source>
</evidence>
<proteinExistence type="predicted"/>
<gene>
    <name evidence="2" type="ORF">AVEN_151100_2</name>
</gene>
<name>A0A4Y2Q4A4_ARAVE</name>
<dbReference type="Proteomes" id="UP000499080">
    <property type="component" value="Unassembled WGS sequence"/>
</dbReference>
<keyword evidence="3" id="KW-1185">Reference proteome</keyword>
<accession>A0A4Y2Q4A4</accession>
<protein>
    <submittedName>
        <fullName evidence="2">Uncharacterized protein</fullName>
    </submittedName>
</protein>
<sequence>MCLGGLLFFLWKMKPETTPFLKTRSLESTKKTNRALYSAQKSQRADTARSRVPSGPRINCTTRTTPWRISRRNYLDKARGTIRLPFYEQGCATGPRHRVPL</sequence>
<feature type="region of interest" description="Disordered" evidence="1">
    <location>
        <begin position="31"/>
        <end position="63"/>
    </location>
</feature>
<comment type="caution">
    <text evidence="2">The sequence shown here is derived from an EMBL/GenBank/DDBJ whole genome shotgun (WGS) entry which is preliminary data.</text>
</comment>
<organism evidence="2 3">
    <name type="scientific">Araneus ventricosus</name>
    <name type="common">Orbweaver spider</name>
    <name type="synonym">Epeira ventricosa</name>
    <dbReference type="NCBI Taxonomy" id="182803"/>
    <lineage>
        <taxon>Eukaryota</taxon>
        <taxon>Metazoa</taxon>
        <taxon>Ecdysozoa</taxon>
        <taxon>Arthropoda</taxon>
        <taxon>Chelicerata</taxon>
        <taxon>Arachnida</taxon>
        <taxon>Araneae</taxon>
        <taxon>Araneomorphae</taxon>
        <taxon>Entelegynae</taxon>
        <taxon>Araneoidea</taxon>
        <taxon>Araneidae</taxon>
        <taxon>Araneus</taxon>
    </lineage>
</organism>